<organism evidence="7 8">
    <name type="scientific">Niallia circulans</name>
    <name type="common">Bacillus circulans</name>
    <dbReference type="NCBI Taxonomy" id="1397"/>
    <lineage>
        <taxon>Bacteria</taxon>
        <taxon>Bacillati</taxon>
        <taxon>Bacillota</taxon>
        <taxon>Bacilli</taxon>
        <taxon>Bacillales</taxon>
        <taxon>Bacillaceae</taxon>
        <taxon>Niallia</taxon>
    </lineage>
</organism>
<reference evidence="7 8" key="1">
    <citation type="submission" date="2015-05" db="EMBL/GenBank/DDBJ databases">
        <title>Whole genome sequence and identification of bacterial endophytes from Costus igneus.</title>
        <authorList>
            <person name="Lee Y.P."/>
            <person name="Gan H.M."/>
            <person name="Eng W."/>
            <person name="Wheatley M.S."/>
            <person name="Caraballo A."/>
            <person name="Polter S."/>
            <person name="Savka M.A."/>
            <person name="Hudson A.O."/>
        </authorList>
    </citation>
    <scope>NUCLEOTIDE SEQUENCE [LARGE SCALE GENOMIC DNA]</scope>
    <source>
        <strain evidence="7 8">RIT379</strain>
    </source>
</reference>
<evidence type="ECO:0000256" key="1">
    <source>
        <dbReference type="ARBA" id="ARBA00001946"/>
    </source>
</evidence>
<feature type="binding site" evidence="6">
    <location>
        <position position="60"/>
    </location>
    <ligand>
        <name>Mg(2+)</name>
        <dbReference type="ChEBI" id="CHEBI:18420"/>
    </ligand>
</feature>
<evidence type="ECO:0000256" key="3">
    <source>
        <dbReference type="ARBA" id="ARBA00022801"/>
    </source>
</evidence>
<evidence type="ECO:0000256" key="6">
    <source>
        <dbReference type="HAMAP-Rule" id="MF_01246"/>
    </source>
</evidence>
<dbReference type="InterPro" id="IPR022948">
    <property type="entry name" value="COD_ChbG_bac"/>
</dbReference>
<dbReference type="PANTHER" id="PTHR31609:SF1">
    <property type="entry name" value="CARBOHYDRATE DEACETYLASE"/>
    <property type="match status" value="1"/>
</dbReference>
<dbReference type="RefSeq" id="WP_047941985.1">
    <property type="nucleotide sequence ID" value="NZ_LDPH01000008.1"/>
</dbReference>
<comment type="subunit">
    <text evidence="6">Homodimer.</text>
</comment>
<dbReference type="GO" id="GO:0046872">
    <property type="term" value="F:metal ion binding"/>
    <property type="evidence" value="ECO:0007669"/>
    <property type="project" value="UniProtKB-KW"/>
</dbReference>
<comment type="similarity">
    <text evidence="6">Belongs to the YdjC deacetylase family.</text>
</comment>
<proteinExistence type="inferred from homology"/>
<evidence type="ECO:0000313" key="7">
    <source>
        <dbReference type="EMBL" id="KLV26538.1"/>
    </source>
</evidence>
<protein>
    <recommendedName>
        <fullName evidence="6">Carbohydrate deacetylase</fullName>
        <ecNumber evidence="6">3.5.1.-</ecNumber>
    </recommendedName>
</protein>
<evidence type="ECO:0000256" key="5">
    <source>
        <dbReference type="ARBA" id="ARBA00023277"/>
    </source>
</evidence>
<accession>A0A0J1IKW5</accession>
<gene>
    <name evidence="7" type="ORF">ABW02_10560</name>
</gene>
<keyword evidence="3 6" id="KW-0378">Hydrolase</keyword>
<dbReference type="InterPro" id="IPR011330">
    <property type="entry name" value="Glyco_hydro/deAcase_b/a-brl"/>
</dbReference>
<dbReference type="GO" id="GO:0000272">
    <property type="term" value="P:polysaccharide catabolic process"/>
    <property type="evidence" value="ECO:0007669"/>
    <property type="project" value="InterPro"/>
</dbReference>
<dbReference type="PANTHER" id="PTHR31609">
    <property type="entry name" value="YDJC DEACETYLASE FAMILY MEMBER"/>
    <property type="match status" value="1"/>
</dbReference>
<keyword evidence="5 6" id="KW-0119">Carbohydrate metabolism</keyword>
<dbReference type="PATRIC" id="fig|1397.4.peg.5424"/>
<dbReference type="OrthoDB" id="9774177at2"/>
<dbReference type="GO" id="GO:0019213">
    <property type="term" value="F:deacetylase activity"/>
    <property type="evidence" value="ECO:0007669"/>
    <property type="project" value="TreeGrafter"/>
</dbReference>
<dbReference type="CDD" id="cd10803">
    <property type="entry name" value="YdjC_EF3048_like"/>
    <property type="match status" value="1"/>
</dbReference>
<dbReference type="EC" id="3.5.1.-" evidence="6"/>
<sequence>MPYLIVNADDFGLSKGVNYGIIDAHVSGIVTSTTLMVNMPAAKHASSLAKKYPSLGVGIHLNLTAGKPIHQNVPSLVNQKGYFHSKKEVLNKANVIEIEKELRAQINEFYTFGLNPTHIDTHHNLHGTEPVSSIVKVLAEEYRLPIRQLNKDDSAINTLEFCSKFHDDNASYETLLDIFERASVTPLEMMCHPGFVDQQLLNHSSYNIQRIKELGILTDPFTITAIQKASIQLISYKELRW</sequence>
<keyword evidence="8" id="KW-1185">Reference proteome</keyword>
<comment type="caution">
    <text evidence="7">The sequence shown here is derived from an EMBL/GenBank/DDBJ whole genome shotgun (WGS) entry which is preliminary data.</text>
</comment>
<evidence type="ECO:0000256" key="4">
    <source>
        <dbReference type="ARBA" id="ARBA00022842"/>
    </source>
</evidence>
<dbReference type="Proteomes" id="UP000036045">
    <property type="component" value="Unassembled WGS sequence"/>
</dbReference>
<name>A0A0J1IKW5_NIACI</name>
<keyword evidence="2 6" id="KW-0479">Metal-binding</keyword>
<comment type="function">
    <text evidence="6">Probably catalyzes the deacetylation of acetylated carbohydrates an important step in the degradation of oligosaccharides.</text>
</comment>
<keyword evidence="4 6" id="KW-0460">Magnesium</keyword>
<dbReference type="InterPro" id="IPR006879">
    <property type="entry name" value="YdjC-like"/>
</dbReference>
<dbReference type="GO" id="GO:0016811">
    <property type="term" value="F:hydrolase activity, acting on carbon-nitrogen (but not peptide) bonds, in linear amides"/>
    <property type="evidence" value="ECO:0007669"/>
    <property type="project" value="UniProtKB-UniRule"/>
</dbReference>
<dbReference type="SUPFAM" id="SSF88713">
    <property type="entry name" value="Glycoside hydrolase/deacetylase"/>
    <property type="match status" value="1"/>
</dbReference>
<dbReference type="EMBL" id="LDPH01000008">
    <property type="protein sequence ID" value="KLV26538.1"/>
    <property type="molecule type" value="Genomic_DNA"/>
</dbReference>
<evidence type="ECO:0000313" key="8">
    <source>
        <dbReference type="Proteomes" id="UP000036045"/>
    </source>
</evidence>
<comment type="cofactor">
    <cofactor evidence="1 6">
        <name>Mg(2+)</name>
        <dbReference type="ChEBI" id="CHEBI:18420"/>
    </cofactor>
</comment>
<dbReference type="Pfam" id="PF04794">
    <property type="entry name" value="YdjC"/>
    <property type="match status" value="1"/>
</dbReference>
<dbReference type="NCBIfam" id="NF002559">
    <property type="entry name" value="PRK02134.1"/>
    <property type="match status" value="1"/>
</dbReference>
<dbReference type="Gene3D" id="3.20.20.370">
    <property type="entry name" value="Glycoside hydrolase/deacetylase"/>
    <property type="match status" value="1"/>
</dbReference>
<evidence type="ECO:0000256" key="2">
    <source>
        <dbReference type="ARBA" id="ARBA00022723"/>
    </source>
</evidence>
<dbReference type="AlphaFoldDB" id="A0A0J1IKW5"/>
<feature type="binding site" evidence="6">
    <location>
        <position position="122"/>
    </location>
    <ligand>
        <name>Mg(2+)</name>
        <dbReference type="ChEBI" id="CHEBI:18420"/>
    </ligand>
</feature>
<dbReference type="HAMAP" id="MF_01246">
    <property type="entry name" value="COD"/>
    <property type="match status" value="1"/>
</dbReference>